<sequence length="51" mass="5836">RLPSTGAISLSDHHQHTYTEQTRWKKLMTKYELMLYGLGVEGQGEVVGFQL</sequence>
<reference evidence="1" key="2">
    <citation type="submission" date="2016-06" db="EMBL/GenBank/DDBJ databases">
        <title>The genome of a short-lived fish provides insights into sex chromosome evolution and the genetic control of aging.</title>
        <authorList>
            <person name="Reichwald K."/>
            <person name="Felder M."/>
            <person name="Petzold A."/>
            <person name="Koch P."/>
            <person name="Groth M."/>
            <person name="Platzer M."/>
        </authorList>
    </citation>
    <scope>NUCLEOTIDE SEQUENCE</scope>
    <source>
        <tissue evidence="1">Brain</tissue>
    </source>
</reference>
<feature type="non-terminal residue" evidence="1">
    <location>
        <position position="1"/>
    </location>
</feature>
<dbReference type="AlphaFoldDB" id="A0A1A7WEP0"/>
<feature type="non-terminal residue" evidence="1">
    <location>
        <position position="51"/>
    </location>
</feature>
<reference evidence="1" key="1">
    <citation type="submission" date="2016-05" db="EMBL/GenBank/DDBJ databases">
        <authorList>
            <person name="Lavstsen T."/>
            <person name="Jespersen J.S."/>
        </authorList>
    </citation>
    <scope>NUCLEOTIDE SEQUENCE</scope>
    <source>
        <tissue evidence="1">Brain</tissue>
    </source>
</reference>
<name>A0A1A7WEP0_9TELE</name>
<proteinExistence type="predicted"/>
<gene>
    <name evidence="1" type="primary">Nfu_g_1_017119</name>
</gene>
<organism evidence="1">
    <name type="scientific">Iconisemion striatum</name>
    <dbReference type="NCBI Taxonomy" id="60296"/>
    <lineage>
        <taxon>Eukaryota</taxon>
        <taxon>Metazoa</taxon>
        <taxon>Chordata</taxon>
        <taxon>Craniata</taxon>
        <taxon>Vertebrata</taxon>
        <taxon>Euteleostomi</taxon>
        <taxon>Actinopterygii</taxon>
        <taxon>Neopterygii</taxon>
        <taxon>Teleostei</taxon>
        <taxon>Neoteleostei</taxon>
        <taxon>Acanthomorphata</taxon>
        <taxon>Ovalentaria</taxon>
        <taxon>Atherinomorphae</taxon>
        <taxon>Cyprinodontiformes</taxon>
        <taxon>Nothobranchiidae</taxon>
        <taxon>Iconisemion</taxon>
    </lineage>
</organism>
<evidence type="ECO:0000313" key="1">
    <source>
        <dbReference type="EMBL" id="SBP04195.1"/>
    </source>
</evidence>
<dbReference type="EMBL" id="HADW01002795">
    <property type="protein sequence ID" value="SBP04195.1"/>
    <property type="molecule type" value="Transcribed_RNA"/>
</dbReference>
<accession>A0A1A7WEP0</accession>
<protein>
    <submittedName>
        <fullName evidence="1">Uncharacterized protein</fullName>
    </submittedName>
</protein>